<protein>
    <submittedName>
        <fullName evidence="6">MerR family transcriptional regulator</fullName>
    </submittedName>
</protein>
<dbReference type="InterPro" id="IPR047057">
    <property type="entry name" value="MerR_fam"/>
</dbReference>
<dbReference type="InterPro" id="IPR012925">
    <property type="entry name" value="TipAS_dom"/>
</dbReference>
<dbReference type="Gene3D" id="1.10.1660.10">
    <property type="match status" value="1"/>
</dbReference>
<feature type="domain" description="HTH merR-type" evidence="5">
    <location>
        <begin position="7"/>
        <end position="75"/>
    </location>
</feature>
<proteinExistence type="predicted"/>
<evidence type="ECO:0000259" key="5">
    <source>
        <dbReference type="PROSITE" id="PS50937"/>
    </source>
</evidence>
<dbReference type="Pfam" id="PF13411">
    <property type="entry name" value="MerR_1"/>
    <property type="match status" value="1"/>
</dbReference>
<sequence length="256" mass="27403">MAGGNEWYTAGAMARRLGVSVKALRVYEDAGLVAPDRTGAGYRLYGPAHAARLHQVLVLKRMGLSLKDIAALLAARLASLDAVLALQQRALEARVAEAKHGLSLIAAARATLARGASLSPDDLARLTRETVMTKERDEALAAAMRPHVERHFSDADRARLAETAPPFDQEEVAREWDALIAEATALMEQGDPTTPAARDLARRWFAQVERFTGGDPATFAKLGAAWSDAMADPVAAPNLPMTPELMRFVGAARSAG</sequence>
<dbReference type="InterPro" id="IPR000551">
    <property type="entry name" value="MerR-type_HTH_dom"/>
</dbReference>
<dbReference type="RefSeq" id="WP_168135132.1">
    <property type="nucleotide sequence ID" value="NZ_JAAVJH010000008.1"/>
</dbReference>
<dbReference type="PROSITE" id="PS00552">
    <property type="entry name" value="HTH_MERR_1"/>
    <property type="match status" value="1"/>
</dbReference>
<dbReference type="PANTHER" id="PTHR30204:SF69">
    <property type="entry name" value="MERR-FAMILY TRANSCRIPTIONAL REGULATOR"/>
    <property type="match status" value="1"/>
</dbReference>
<keyword evidence="1" id="KW-0678">Repressor</keyword>
<name>A0ABX1CQQ0_9SPHN</name>
<evidence type="ECO:0000256" key="1">
    <source>
        <dbReference type="ARBA" id="ARBA00022491"/>
    </source>
</evidence>
<dbReference type="InterPro" id="IPR009061">
    <property type="entry name" value="DNA-bd_dom_put_sf"/>
</dbReference>
<evidence type="ECO:0000313" key="7">
    <source>
        <dbReference type="Proteomes" id="UP000732399"/>
    </source>
</evidence>
<keyword evidence="3" id="KW-0238">DNA-binding</keyword>
<reference evidence="6 7" key="1">
    <citation type="submission" date="2020-03" db="EMBL/GenBank/DDBJ databases">
        <authorList>
            <person name="Wang L."/>
            <person name="He N."/>
            <person name="Li Y."/>
            <person name="Fang Y."/>
            <person name="Zhang F."/>
        </authorList>
    </citation>
    <scope>NUCLEOTIDE SEQUENCE [LARGE SCALE GENOMIC DNA]</scope>
    <source>
        <strain evidence="6 7">36D10-4-7</strain>
    </source>
</reference>
<dbReference type="PANTHER" id="PTHR30204">
    <property type="entry name" value="REDOX-CYCLING DRUG-SENSING TRANSCRIPTIONAL ACTIVATOR SOXR"/>
    <property type="match status" value="1"/>
</dbReference>
<dbReference type="PRINTS" id="PR00040">
    <property type="entry name" value="HTHMERR"/>
</dbReference>
<evidence type="ECO:0000256" key="3">
    <source>
        <dbReference type="ARBA" id="ARBA00023125"/>
    </source>
</evidence>
<accession>A0ABX1CQQ0</accession>
<evidence type="ECO:0000256" key="2">
    <source>
        <dbReference type="ARBA" id="ARBA00023015"/>
    </source>
</evidence>
<gene>
    <name evidence="6" type="ORF">HBH26_13395</name>
</gene>
<dbReference type="CDD" id="cd00592">
    <property type="entry name" value="HTH_MerR-like"/>
    <property type="match status" value="1"/>
</dbReference>
<keyword evidence="2" id="KW-0805">Transcription regulation</keyword>
<dbReference type="EMBL" id="JAAVJH010000008">
    <property type="protein sequence ID" value="NJR79576.1"/>
    <property type="molecule type" value="Genomic_DNA"/>
</dbReference>
<dbReference type="Proteomes" id="UP000732399">
    <property type="component" value="Unassembled WGS sequence"/>
</dbReference>
<dbReference type="Pfam" id="PF07739">
    <property type="entry name" value="TipAS"/>
    <property type="match status" value="1"/>
</dbReference>
<dbReference type="SUPFAM" id="SSF46955">
    <property type="entry name" value="Putative DNA-binding domain"/>
    <property type="match status" value="1"/>
</dbReference>
<dbReference type="SMART" id="SM00422">
    <property type="entry name" value="HTH_MERR"/>
    <property type="match status" value="1"/>
</dbReference>
<evidence type="ECO:0000256" key="4">
    <source>
        <dbReference type="ARBA" id="ARBA00023163"/>
    </source>
</evidence>
<organism evidence="6 7">
    <name type="scientific">Sphingomonas corticis</name>
    <dbReference type="NCBI Taxonomy" id="2722791"/>
    <lineage>
        <taxon>Bacteria</taxon>
        <taxon>Pseudomonadati</taxon>
        <taxon>Pseudomonadota</taxon>
        <taxon>Alphaproteobacteria</taxon>
        <taxon>Sphingomonadales</taxon>
        <taxon>Sphingomonadaceae</taxon>
        <taxon>Sphingomonas</taxon>
    </lineage>
</organism>
<comment type="caution">
    <text evidence="6">The sequence shown here is derived from an EMBL/GenBank/DDBJ whole genome shotgun (WGS) entry which is preliminary data.</text>
</comment>
<evidence type="ECO:0000313" key="6">
    <source>
        <dbReference type="EMBL" id="NJR79576.1"/>
    </source>
</evidence>
<dbReference type="PROSITE" id="PS50937">
    <property type="entry name" value="HTH_MERR_2"/>
    <property type="match status" value="1"/>
</dbReference>
<keyword evidence="7" id="KW-1185">Reference proteome</keyword>
<keyword evidence="4" id="KW-0804">Transcription</keyword>